<dbReference type="RefSeq" id="WP_147440320.1">
    <property type="nucleotide sequence ID" value="NZ_RCWN01000001.1"/>
</dbReference>
<dbReference type="Proteomes" id="UP000281094">
    <property type="component" value="Unassembled WGS sequence"/>
</dbReference>
<organism evidence="1 2">
    <name type="scientific">Notoacmeibacter ruber</name>
    <dbReference type="NCBI Taxonomy" id="2670375"/>
    <lineage>
        <taxon>Bacteria</taxon>
        <taxon>Pseudomonadati</taxon>
        <taxon>Pseudomonadota</taxon>
        <taxon>Alphaproteobacteria</taxon>
        <taxon>Hyphomicrobiales</taxon>
        <taxon>Notoacmeibacteraceae</taxon>
        <taxon>Notoacmeibacter</taxon>
    </lineage>
</organism>
<dbReference type="AlphaFoldDB" id="A0A3L7JF86"/>
<accession>A0A3L7JF86</accession>
<proteinExistence type="predicted"/>
<evidence type="ECO:0008006" key="3">
    <source>
        <dbReference type="Google" id="ProtNLM"/>
    </source>
</evidence>
<protein>
    <recommendedName>
        <fullName evidence="3">WYL domain-containing protein</fullName>
    </recommendedName>
</protein>
<evidence type="ECO:0000313" key="2">
    <source>
        <dbReference type="Proteomes" id="UP000281094"/>
    </source>
</evidence>
<name>A0A3L7JF86_9HYPH</name>
<reference evidence="1 2" key="1">
    <citation type="submission" date="2018-10" db="EMBL/GenBank/DDBJ databases">
        <title>Notoacmeibacter sp. M2BS9Y-3-1, whole genome shotgun sequence.</title>
        <authorList>
            <person name="Tuo L."/>
        </authorList>
    </citation>
    <scope>NUCLEOTIDE SEQUENCE [LARGE SCALE GENOMIC DNA]</scope>
    <source>
        <strain evidence="1 2">M2BS9Y-3-1</strain>
    </source>
</reference>
<evidence type="ECO:0000313" key="1">
    <source>
        <dbReference type="EMBL" id="RLQ88995.1"/>
    </source>
</evidence>
<comment type="caution">
    <text evidence="1">The sequence shown here is derived from an EMBL/GenBank/DDBJ whole genome shotgun (WGS) entry which is preliminary data.</text>
</comment>
<sequence>MLEELLSAAKECRPVEFEYDGLKRVVEIHVIGRSRTGDLILFGWQVAGNSSSGNLGWRYFRLSKIEQCSSIGGRSGAPRPDFLGAPAIVEIIYEIY</sequence>
<keyword evidence="2" id="KW-1185">Reference proteome</keyword>
<dbReference type="EMBL" id="RCWN01000001">
    <property type="protein sequence ID" value="RLQ88995.1"/>
    <property type="molecule type" value="Genomic_DNA"/>
</dbReference>
<gene>
    <name evidence="1" type="ORF">D8780_12860</name>
</gene>